<dbReference type="PANTHER" id="PTHR10030:SF37">
    <property type="entry name" value="ALPHA-L-FUCOSIDASE-RELATED"/>
    <property type="match status" value="1"/>
</dbReference>
<dbReference type="AlphaFoldDB" id="A0AAU8MWM2"/>
<accession>A0AAU8MWM2</accession>
<feature type="signal peptide" evidence="6">
    <location>
        <begin position="1"/>
        <end position="23"/>
    </location>
</feature>
<dbReference type="FunFam" id="3.20.20.80:FF:000052">
    <property type="entry name" value="Putative alpha-L-fucosidase 1"/>
    <property type="match status" value="1"/>
</dbReference>
<dbReference type="InterPro" id="IPR000421">
    <property type="entry name" value="FA58C"/>
</dbReference>
<dbReference type="GO" id="GO:0004560">
    <property type="term" value="F:alpha-L-fucosidase activity"/>
    <property type="evidence" value="ECO:0007669"/>
    <property type="project" value="InterPro"/>
</dbReference>
<dbReference type="RefSeq" id="WP_363799505.1">
    <property type="nucleotide sequence ID" value="NZ_CP159925.1"/>
</dbReference>
<dbReference type="InterPro" id="IPR000933">
    <property type="entry name" value="Glyco_hydro_29"/>
</dbReference>
<protein>
    <recommendedName>
        <fullName evidence="2">alpha-L-fucosidase</fullName>
        <ecNumber evidence="2">3.2.1.51</ecNumber>
    </recommendedName>
</protein>
<evidence type="ECO:0000256" key="1">
    <source>
        <dbReference type="ARBA" id="ARBA00007951"/>
    </source>
</evidence>
<evidence type="ECO:0000256" key="2">
    <source>
        <dbReference type="ARBA" id="ARBA00012662"/>
    </source>
</evidence>
<sequence>MDRRRFLLATSASALAATAPTLAAAGAAATPVARPRPTPQQLAWQRDELSMFVHFTVNTFTDREWGEGDEDPWVFAPTDLDAGQWARAAKAGGFRSLILTAKHHDGFCLWPTAITEHCVRRSPWREGRGDVVREFADACRAEGLAIGFYLSPWDRHEPRYGSGRDYDDFYIAQLTELLTGYGPVHEVWFDGANGEGPNGKRQAYDWPRIHRTVRELQPQAIVFSDAGPDVRWIGNERGIAGHTCWSTVDPARVPQAGFDRPWVGDALQQGDPYGSAWRPGESDVSIRPGWFWHEAEDAKVRTPEQLLALYFASVGRNSKLLLNVPPTRAGRFHEADVAALAGFARLREATFGAGNRLAGARVRASGNARGHAPERVLEADPDTFWSAPADARTAWIEFECAEEVEFDTLCLQEAIACGQHIANYRLERWLQGRWQPFAWGTTIGHKRLERFDPLRARRVRLTIEHAYDTPRLSAVGLYRSATAGRAE</sequence>
<dbReference type="SUPFAM" id="SSF51445">
    <property type="entry name" value="(Trans)glycosidases"/>
    <property type="match status" value="1"/>
</dbReference>
<keyword evidence="5" id="KW-0326">Glycosidase</keyword>
<evidence type="ECO:0000313" key="8">
    <source>
        <dbReference type="EMBL" id="XCO76115.1"/>
    </source>
</evidence>
<dbReference type="Pfam" id="PF01120">
    <property type="entry name" value="Alpha_L_fucos"/>
    <property type="match status" value="1"/>
</dbReference>
<feature type="domain" description="F5/8 type C" evidence="7">
    <location>
        <begin position="346"/>
        <end position="480"/>
    </location>
</feature>
<dbReference type="PROSITE" id="PS51318">
    <property type="entry name" value="TAT"/>
    <property type="match status" value="1"/>
</dbReference>
<dbReference type="SUPFAM" id="SSF49785">
    <property type="entry name" value="Galactose-binding domain-like"/>
    <property type="match status" value="1"/>
</dbReference>
<dbReference type="Gene3D" id="3.20.20.80">
    <property type="entry name" value="Glycosidases"/>
    <property type="match status" value="1"/>
</dbReference>
<organism evidence="8">
    <name type="scientific">Lysobacter firmicutimachus</name>
    <dbReference type="NCBI Taxonomy" id="1792846"/>
    <lineage>
        <taxon>Bacteria</taxon>
        <taxon>Pseudomonadati</taxon>
        <taxon>Pseudomonadota</taxon>
        <taxon>Gammaproteobacteria</taxon>
        <taxon>Lysobacterales</taxon>
        <taxon>Lysobacteraceae</taxon>
        <taxon>Lysobacter</taxon>
    </lineage>
</organism>
<reference evidence="8" key="1">
    <citation type="submission" date="2024-06" db="EMBL/GenBank/DDBJ databases">
        <authorList>
            <person name="Li S."/>
        </authorList>
    </citation>
    <scope>NUCLEOTIDE SEQUENCE</scope>
    <source>
        <strain evidence="8">SR10</strain>
    </source>
</reference>
<dbReference type="EC" id="3.2.1.51" evidence="2"/>
<dbReference type="InterPro" id="IPR006311">
    <property type="entry name" value="TAT_signal"/>
</dbReference>
<evidence type="ECO:0000259" key="7">
    <source>
        <dbReference type="PROSITE" id="PS50022"/>
    </source>
</evidence>
<dbReference type="EMBL" id="CP159925">
    <property type="protein sequence ID" value="XCO76115.1"/>
    <property type="molecule type" value="Genomic_DNA"/>
</dbReference>
<keyword evidence="3 6" id="KW-0732">Signal</keyword>
<dbReference type="PANTHER" id="PTHR10030">
    <property type="entry name" value="ALPHA-L-FUCOSIDASE"/>
    <property type="match status" value="1"/>
</dbReference>
<evidence type="ECO:0000256" key="6">
    <source>
        <dbReference type="SAM" id="SignalP"/>
    </source>
</evidence>
<proteinExistence type="inferred from homology"/>
<dbReference type="InterPro" id="IPR057739">
    <property type="entry name" value="Glyco_hydro_29_N"/>
</dbReference>
<gene>
    <name evidence="8" type="ORF">ABU614_04825</name>
</gene>
<dbReference type="Pfam" id="PF00754">
    <property type="entry name" value="F5_F8_type_C"/>
    <property type="match status" value="1"/>
</dbReference>
<dbReference type="SMART" id="SM00812">
    <property type="entry name" value="Alpha_L_fucos"/>
    <property type="match status" value="1"/>
</dbReference>
<dbReference type="GO" id="GO:0016139">
    <property type="term" value="P:glycoside catabolic process"/>
    <property type="evidence" value="ECO:0007669"/>
    <property type="project" value="TreeGrafter"/>
</dbReference>
<dbReference type="InterPro" id="IPR008979">
    <property type="entry name" value="Galactose-bd-like_sf"/>
</dbReference>
<comment type="similarity">
    <text evidence="1">Belongs to the glycosyl hydrolase 29 family.</text>
</comment>
<feature type="chain" id="PRO_5043885447" description="alpha-L-fucosidase" evidence="6">
    <location>
        <begin position="24"/>
        <end position="487"/>
    </location>
</feature>
<dbReference type="GO" id="GO:0006004">
    <property type="term" value="P:fucose metabolic process"/>
    <property type="evidence" value="ECO:0007669"/>
    <property type="project" value="TreeGrafter"/>
</dbReference>
<dbReference type="InterPro" id="IPR017853">
    <property type="entry name" value="GH"/>
</dbReference>
<name>A0AAU8MWM2_9GAMM</name>
<dbReference type="PROSITE" id="PS50022">
    <property type="entry name" value="FA58C_3"/>
    <property type="match status" value="1"/>
</dbReference>
<dbReference type="Gene3D" id="2.60.120.260">
    <property type="entry name" value="Galactose-binding domain-like"/>
    <property type="match status" value="1"/>
</dbReference>
<evidence type="ECO:0000256" key="4">
    <source>
        <dbReference type="ARBA" id="ARBA00022801"/>
    </source>
</evidence>
<evidence type="ECO:0000256" key="5">
    <source>
        <dbReference type="ARBA" id="ARBA00023295"/>
    </source>
</evidence>
<keyword evidence="4" id="KW-0378">Hydrolase</keyword>
<evidence type="ECO:0000256" key="3">
    <source>
        <dbReference type="ARBA" id="ARBA00022729"/>
    </source>
</evidence>
<dbReference type="GO" id="GO:0005764">
    <property type="term" value="C:lysosome"/>
    <property type="evidence" value="ECO:0007669"/>
    <property type="project" value="TreeGrafter"/>
</dbReference>